<dbReference type="PANTHER" id="PTHR21231">
    <property type="entry name" value="XPA-BINDING PROTEIN 1-RELATED"/>
    <property type="match status" value="1"/>
</dbReference>
<keyword evidence="3 5" id="KW-0378">Hydrolase</keyword>
<name>A0A3Q2XJJ3_HIPCM</name>
<keyword evidence="5" id="KW-0963">Cytoplasm</keyword>
<keyword evidence="8" id="KW-1185">Reference proteome</keyword>
<keyword evidence="2 5" id="KW-0547">Nucleotide-binding</keyword>
<dbReference type="GO" id="GO:0005737">
    <property type="term" value="C:cytoplasm"/>
    <property type="evidence" value="ECO:0007669"/>
    <property type="project" value="UniProtKB-SubCell"/>
</dbReference>
<evidence type="ECO:0000313" key="7">
    <source>
        <dbReference type="Ensembl" id="ENSHCOP00000004653.1"/>
    </source>
</evidence>
<evidence type="ECO:0000256" key="1">
    <source>
        <dbReference type="ARBA" id="ARBA00005290"/>
    </source>
</evidence>
<feature type="compositionally biased region" description="Acidic residues" evidence="6">
    <location>
        <begin position="293"/>
        <end position="305"/>
    </location>
</feature>
<feature type="compositionally biased region" description="Polar residues" evidence="6">
    <location>
        <begin position="1"/>
        <end position="11"/>
    </location>
</feature>
<reference evidence="7" key="1">
    <citation type="submission" date="2025-08" db="UniProtKB">
        <authorList>
            <consortium name="Ensembl"/>
        </authorList>
    </citation>
    <scope>IDENTIFICATION</scope>
</reference>
<comment type="function">
    <text evidence="5">Small GTPase required for proper nuclear import of RNA polymerase II (RNAPII). May act at an RNAP assembly step prior to nuclear import.</text>
</comment>
<evidence type="ECO:0000313" key="8">
    <source>
        <dbReference type="Proteomes" id="UP000264820"/>
    </source>
</evidence>
<evidence type="ECO:0000256" key="2">
    <source>
        <dbReference type="ARBA" id="ARBA00022741"/>
    </source>
</evidence>
<dbReference type="STRING" id="109280.ENSHCOP00000004653"/>
<dbReference type="InterPro" id="IPR004130">
    <property type="entry name" value="Gpn"/>
</dbReference>
<evidence type="ECO:0000256" key="4">
    <source>
        <dbReference type="ARBA" id="ARBA00023134"/>
    </source>
</evidence>
<dbReference type="Ensembl" id="ENSHCOT00000006688.1">
    <property type="protein sequence ID" value="ENSHCOP00000004653.1"/>
    <property type="gene ID" value="ENSHCOG00000006134.1"/>
</dbReference>
<reference evidence="7" key="2">
    <citation type="submission" date="2025-09" db="UniProtKB">
        <authorList>
            <consortium name="Ensembl"/>
        </authorList>
    </citation>
    <scope>IDENTIFICATION</scope>
</reference>
<feature type="compositionally biased region" description="Basic and acidic residues" evidence="6">
    <location>
        <begin position="27"/>
        <end position="38"/>
    </location>
</feature>
<dbReference type="EC" id="3.6.5.-" evidence="5"/>
<dbReference type="Proteomes" id="UP000264820">
    <property type="component" value="Unplaced"/>
</dbReference>
<dbReference type="GeneTree" id="ENSGT00950000183172"/>
<dbReference type="Gene3D" id="3.40.50.300">
    <property type="entry name" value="P-loop containing nucleotide triphosphate hydrolases"/>
    <property type="match status" value="1"/>
</dbReference>
<organism evidence="7 8">
    <name type="scientific">Hippocampus comes</name>
    <name type="common">Tiger tail seahorse</name>
    <dbReference type="NCBI Taxonomy" id="109280"/>
    <lineage>
        <taxon>Eukaryota</taxon>
        <taxon>Metazoa</taxon>
        <taxon>Chordata</taxon>
        <taxon>Craniata</taxon>
        <taxon>Vertebrata</taxon>
        <taxon>Euteleostomi</taxon>
        <taxon>Actinopterygii</taxon>
        <taxon>Neopterygii</taxon>
        <taxon>Teleostei</taxon>
        <taxon>Neoteleostei</taxon>
        <taxon>Acanthomorphata</taxon>
        <taxon>Syngnathiaria</taxon>
        <taxon>Syngnathiformes</taxon>
        <taxon>Syngnathoidei</taxon>
        <taxon>Syngnathidae</taxon>
        <taxon>Hippocampus</taxon>
    </lineage>
</organism>
<keyword evidence="4 5" id="KW-0342">GTP-binding</keyword>
<proteinExistence type="inferred from homology"/>
<dbReference type="PANTHER" id="PTHR21231:SF8">
    <property type="entry name" value="GPN-LOOP GTPASE 1"/>
    <property type="match status" value="1"/>
</dbReference>
<comment type="subunit">
    <text evidence="5">Binds to RNA polymerase II.</text>
</comment>
<feature type="compositionally biased region" description="Basic and acidic residues" evidence="6">
    <location>
        <begin position="306"/>
        <end position="331"/>
    </location>
</feature>
<evidence type="ECO:0000256" key="6">
    <source>
        <dbReference type="SAM" id="MobiDB-lite"/>
    </source>
</evidence>
<protein>
    <recommendedName>
        <fullName evidence="5">GPN-loop GTPase</fullName>
        <ecNumber evidence="5">3.6.5.-</ecNumber>
    </recommendedName>
</protein>
<comment type="subcellular location">
    <subcellularLocation>
        <location evidence="5">Cytoplasm</location>
    </subcellularLocation>
    <subcellularLocation>
        <location evidence="5">Nucleus</location>
    </subcellularLocation>
</comment>
<dbReference type="GO" id="GO:0005634">
    <property type="term" value="C:nucleus"/>
    <property type="evidence" value="ECO:0007669"/>
    <property type="project" value="UniProtKB-SubCell"/>
</dbReference>
<dbReference type="GO" id="GO:0003924">
    <property type="term" value="F:GTPase activity"/>
    <property type="evidence" value="ECO:0007669"/>
    <property type="project" value="TreeGrafter"/>
</dbReference>
<comment type="similarity">
    <text evidence="1 5">Belongs to the GPN-loop GTPase family.</text>
</comment>
<dbReference type="InterPro" id="IPR027417">
    <property type="entry name" value="P-loop_NTPase"/>
</dbReference>
<feature type="region of interest" description="Disordered" evidence="6">
    <location>
        <begin position="1"/>
        <end position="74"/>
    </location>
</feature>
<dbReference type="Pfam" id="PF03029">
    <property type="entry name" value="ATP_bind_1"/>
    <property type="match status" value="1"/>
</dbReference>
<dbReference type="AlphaFoldDB" id="A0A3Q2XJJ3"/>
<accession>A0A3Q2XJJ3</accession>
<dbReference type="GO" id="GO:0005525">
    <property type="term" value="F:GTP binding"/>
    <property type="evidence" value="ECO:0007669"/>
    <property type="project" value="UniProtKB-KW"/>
</dbReference>
<dbReference type="SUPFAM" id="SSF52540">
    <property type="entry name" value="P-loop containing nucleoside triphosphate hydrolases"/>
    <property type="match status" value="1"/>
</dbReference>
<sequence>MGRGNAASTFGLSRLDLEPLGAPPQVRPDRHAGPDRSVHVVGVRQHHHGSSGASVAGRPRAARSQSSPALDAPFVPGRRRPSPAWWSTSWTRLAASAPSPSCPTCCTPAGRESRLCRRRRRRLAWPPFGTSSDVRPCLCSILYKTKLPFIVLMNKTDIIGESFAVEWMNDFEAFQDALNQERSYVSNLTRSMSLVLDRFYSDLRVVGASSVTGAGLDQLLAKVREAADEYERDYRPEYERLRKRLLEAESGKRREQLERLGRDLGAVRMTTDSGAETASAGGPSDLIMTRGAEDDDDEAASDTDDVDRGGAEESREKEAFGNFLRERREAAAEGPNRKCRLPPGP</sequence>
<evidence type="ECO:0000256" key="5">
    <source>
        <dbReference type="RuleBase" id="RU365059"/>
    </source>
</evidence>
<feature type="region of interest" description="Disordered" evidence="6">
    <location>
        <begin position="264"/>
        <end position="345"/>
    </location>
</feature>
<evidence type="ECO:0000256" key="3">
    <source>
        <dbReference type="ARBA" id="ARBA00022801"/>
    </source>
</evidence>